<comment type="caution">
    <text evidence="1">The sequence shown here is derived from an EMBL/GenBank/DDBJ whole genome shotgun (WGS) entry which is preliminary data.</text>
</comment>
<sequence length="96" mass="10951">MHKNFTKGLNPDSFSWKIRVETAAHIDSWMADCFNGLNIEHRDKGTTVITGFLADLPAVYGLILQMRDRGVELLSMEVRKESKLGRYLPEGGENRR</sequence>
<name>A0A424YE74_9FIRM</name>
<dbReference type="AlphaFoldDB" id="A0A424YE74"/>
<dbReference type="EMBL" id="QZAA01000144">
    <property type="protein sequence ID" value="RQD75770.1"/>
    <property type="molecule type" value="Genomic_DNA"/>
</dbReference>
<reference evidence="1 2" key="1">
    <citation type="submission" date="2018-08" db="EMBL/GenBank/DDBJ databases">
        <title>The metabolism and importance of syntrophic acetate oxidation coupled to methane or sulfide production in haloalkaline environments.</title>
        <authorList>
            <person name="Timmers P.H.A."/>
            <person name="Vavourakis C.D."/>
            <person name="Sorokin D.Y."/>
            <person name="Sinninghe Damste J.S."/>
            <person name="Muyzer G."/>
            <person name="Stams A.J.M."/>
            <person name="Plugge C.M."/>
        </authorList>
    </citation>
    <scope>NUCLEOTIDE SEQUENCE [LARGE SCALE GENOMIC DNA]</scope>
    <source>
        <strain evidence="1">MSAO_Bac1</strain>
    </source>
</reference>
<gene>
    <name evidence="1" type="ORF">D5R97_05550</name>
</gene>
<accession>A0A424YE74</accession>
<protein>
    <recommendedName>
        <fullName evidence="3">DUF4911 domain-containing protein</fullName>
    </recommendedName>
</protein>
<evidence type="ECO:0000313" key="2">
    <source>
        <dbReference type="Proteomes" id="UP000285138"/>
    </source>
</evidence>
<evidence type="ECO:0000313" key="1">
    <source>
        <dbReference type="EMBL" id="RQD75770.1"/>
    </source>
</evidence>
<evidence type="ECO:0008006" key="3">
    <source>
        <dbReference type="Google" id="ProtNLM"/>
    </source>
</evidence>
<proteinExistence type="predicted"/>
<organism evidence="1 2">
    <name type="scientific">Candidatus Syntrophonatronum acetioxidans</name>
    <dbReference type="NCBI Taxonomy" id="1795816"/>
    <lineage>
        <taxon>Bacteria</taxon>
        <taxon>Bacillati</taxon>
        <taxon>Bacillota</taxon>
        <taxon>Clostridia</taxon>
        <taxon>Eubacteriales</taxon>
        <taxon>Syntrophomonadaceae</taxon>
        <taxon>Candidatus Syntrophonatronum</taxon>
    </lineage>
</organism>
<dbReference type="Proteomes" id="UP000285138">
    <property type="component" value="Unassembled WGS sequence"/>
</dbReference>